<dbReference type="Pfam" id="PF07508">
    <property type="entry name" value="Recombinase"/>
    <property type="match status" value="1"/>
</dbReference>
<reference evidence="2" key="1">
    <citation type="submission" date="2016-01" db="EMBL/GenBank/DDBJ databases">
        <authorList>
            <person name="Peeters C."/>
        </authorList>
    </citation>
    <scope>NUCLEOTIDE SEQUENCE [LARGE SCALE GENOMIC DNA]</scope>
    <source>
        <strain evidence="2">LMG 29325</strain>
    </source>
</reference>
<dbReference type="EMBL" id="FCOJ02000096">
    <property type="protein sequence ID" value="SAK95281.1"/>
    <property type="molecule type" value="Genomic_DNA"/>
</dbReference>
<dbReference type="InterPro" id="IPR036162">
    <property type="entry name" value="Resolvase-like_N_sf"/>
</dbReference>
<keyword evidence="3" id="KW-1185">Reference proteome</keyword>
<dbReference type="SUPFAM" id="SSF53041">
    <property type="entry name" value="Resolvase-like"/>
    <property type="match status" value="1"/>
</dbReference>
<dbReference type="SMART" id="SM00857">
    <property type="entry name" value="Resolvase"/>
    <property type="match status" value="1"/>
</dbReference>
<comment type="caution">
    <text evidence="2">The sequence shown here is derived from an EMBL/GenBank/DDBJ whole genome shotgun (WGS) entry which is preliminary data.</text>
</comment>
<protein>
    <submittedName>
        <fullName evidence="2">Recombinase</fullName>
    </submittedName>
</protein>
<dbReference type="FunFam" id="3.40.50.1390:FF:000008">
    <property type="entry name" value="DNA recombinase"/>
    <property type="match status" value="1"/>
</dbReference>
<dbReference type="GO" id="GO:0000150">
    <property type="term" value="F:DNA strand exchange activity"/>
    <property type="evidence" value="ECO:0007669"/>
    <property type="project" value="InterPro"/>
</dbReference>
<dbReference type="InterPro" id="IPR011109">
    <property type="entry name" value="DNA_bind_recombinase_dom"/>
</dbReference>
<dbReference type="CDD" id="cd00338">
    <property type="entry name" value="Ser_Recombinase"/>
    <property type="match status" value="1"/>
</dbReference>
<dbReference type="STRING" id="1777143.AWB82_06894"/>
<dbReference type="InterPro" id="IPR050639">
    <property type="entry name" value="SSR_resolvase"/>
</dbReference>
<dbReference type="InterPro" id="IPR038109">
    <property type="entry name" value="DNA_bind_recomb_sf"/>
</dbReference>
<dbReference type="Gene3D" id="3.90.1750.20">
    <property type="entry name" value="Putative Large Serine Recombinase, Chain B, Domain 2"/>
    <property type="match status" value="1"/>
</dbReference>
<dbReference type="PANTHER" id="PTHR30461">
    <property type="entry name" value="DNA-INVERTASE FROM LAMBDOID PROPHAGE"/>
    <property type="match status" value="1"/>
</dbReference>
<dbReference type="Proteomes" id="UP000054596">
    <property type="component" value="Unassembled WGS sequence"/>
</dbReference>
<gene>
    <name evidence="2" type="ORF">AWB82_06894</name>
</gene>
<feature type="domain" description="Resolvase/invertase-type recombinase catalytic" evidence="1">
    <location>
        <begin position="1"/>
        <end position="146"/>
    </location>
</feature>
<dbReference type="AlphaFoldDB" id="A0A158DKY8"/>
<dbReference type="PANTHER" id="PTHR30461:SF23">
    <property type="entry name" value="DNA RECOMBINASE-RELATED"/>
    <property type="match status" value="1"/>
</dbReference>
<organism evidence="2 3">
    <name type="scientific">Caballeronia glebae</name>
    <dbReference type="NCBI Taxonomy" id="1777143"/>
    <lineage>
        <taxon>Bacteria</taxon>
        <taxon>Pseudomonadati</taxon>
        <taxon>Pseudomonadota</taxon>
        <taxon>Betaproteobacteria</taxon>
        <taxon>Burkholderiales</taxon>
        <taxon>Burkholderiaceae</taxon>
        <taxon>Caballeronia</taxon>
    </lineage>
</organism>
<evidence type="ECO:0000313" key="2">
    <source>
        <dbReference type="EMBL" id="SAK95281.1"/>
    </source>
</evidence>
<evidence type="ECO:0000313" key="3">
    <source>
        <dbReference type="Proteomes" id="UP000054596"/>
    </source>
</evidence>
<dbReference type="Pfam" id="PF00239">
    <property type="entry name" value="Resolvase"/>
    <property type="match status" value="1"/>
</dbReference>
<evidence type="ECO:0000259" key="1">
    <source>
        <dbReference type="SMART" id="SM00857"/>
    </source>
</evidence>
<dbReference type="Gene3D" id="3.40.50.1390">
    <property type="entry name" value="Resolvase, N-terminal catalytic domain"/>
    <property type="match status" value="1"/>
</dbReference>
<dbReference type="InterPro" id="IPR006119">
    <property type="entry name" value="Resolv_N"/>
</dbReference>
<dbReference type="GO" id="GO:0003677">
    <property type="term" value="F:DNA binding"/>
    <property type="evidence" value="ECO:0007669"/>
    <property type="project" value="InterPro"/>
</dbReference>
<proteinExistence type="predicted"/>
<accession>A0A158DKY8</accession>
<sequence>MSTEHQQYSTENQRIKIQEYANQHRLRIIATYADEGKSGLRLDGRAALQRLIHDVEARTVDFQVILVYDVSRWGRFQDADESAYYEYVCRRAGINVVYCAEQFENDGSPVSTIVKGVKRAMAGEYSRELSTKVFAGQCRLIELGFRQGGPAGFGLRRVLVDQGGLVKSELRRGERKSLRTDRVVLMPGPECETGIVRLVYQWFIEESLSEAQIAARLNSMNVRTDLDRAWSRATVHEVLSNEKYIGNNIYNRVSFKLKKLRVVNPPEMWIRKNGAFESVLSPDVFYIAQGIMRARAHRYSNEELLARLRGLYQSRGFLSGIVIDETDGMPSSSVYTYRFGSLVRAYQAVGFTPDRDYQYVEINRLLRRLHPEIVNDTERLIAKIGGETVRDPATDVLYINREFTVSIVLARCQHAGLMKHRWKVRFDASLLPDITVAVRMKDGNESPHDYYLLPRVDFGQRDIHLAERNSVEIETYRFDTLEYLYRMAERARLRRVA</sequence>
<name>A0A158DKY8_9BURK</name>